<reference evidence="5 6" key="1">
    <citation type="submission" date="2022-06" db="EMBL/GenBank/DDBJ databases">
        <title>Runella sp. S5 genome sequencing.</title>
        <authorList>
            <person name="Park S."/>
        </authorList>
    </citation>
    <scope>NUCLEOTIDE SEQUENCE [LARGE SCALE GENOMIC DNA]</scope>
    <source>
        <strain evidence="5 6">S5</strain>
    </source>
</reference>
<organism evidence="5 6">
    <name type="scientific">Runella salmonicolor</name>
    <dbReference type="NCBI Taxonomy" id="2950278"/>
    <lineage>
        <taxon>Bacteria</taxon>
        <taxon>Pseudomonadati</taxon>
        <taxon>Bacteroidota</taxon>
        <taxon>Cytophagia</taxon>
        <taxon>Cytophagales</taxon>
        <taxon>Spirosomataceae</taxon>
        <taxon>Runella</taxon>
    </lineage>
</organism>
<accession>A0ABT1FTT0</accession>
<gene>
    <name evidence="5" type="ORF">NCI00_22240</name>
</gene>
<comment type="caution">
    <text evidence="5">The sequence shown here is derived from an EMBL/GenBank/DDBJ whole genome shotgun (WGS) entry which is preliminary data.</text>
</comment>
<name>A0ABT1FTT0_9BACT</name>
<evidence type="ECO:0000313" key="6">
    <source>
        <dbReference type="Proteomes" id="UP001204772"/>
    </source>
</evidence>
<feature type="chain" id="PRO_5046153044" evidence="3">
    <location>
        <begin position="20"/>
        <end position="422"/>
    </location>
</feature>
<sequence length="422" mass="45882">MWYRVVLCILCCAVKQTFAQNIRQGIIACYSFDGNAKDGIGNNDGLVRGATLTEDRYGKANSAYSFNGIDNYIEIKGDNFKNTTYTLALWAYPIKNPAGNQYHYAISIGGAGGDQSIDISNGAFNAIGWTIGTYLVSPTPLTTFCAAGVLPELNKWYHIVATRDNQKIRLYVDGAFICESSTQGLLPNYGTNTVMTIGRRAQGGQFLAAKIDDVVIYNRVLSDAEVVGLYNQLPCGVQPSLSQSTITEPGYFYMEGNSYTATRTPTSDKRTFLQLRNNSLDPSSWVGISLSAGSNTNPTVLEHFAREYSNPSVPSPFAGFGQLYSRDNGLILRTGSPSSPNGVIKFMTGNLGDFSLERMRIDANGNLGVGTQNPKSKLQITSGDVYVENPDRGIILKSPNGSCWRVTIDDLGNFVRTSIPCP</sequence>
<dbReference type="Gene3D" id="2.60.120.200">
    <property type="match status" value="1"/>
</dbReference>
<dbReference type="EMBL" id="JAMZEL010000011">
    <property type="protein sequence ID" value="MCP1385176.1"/>
    <property type="molecule type" value="Genomic_DNA"/>
</dbReference>
<feature type="signal peptide" evidence="3">
    <location>
        <begin position="1"/>
        <end position="19"/>
    </location>
</feature>
<evidence type="ECO:0000256" key="2">
    <source>
        <dbReference type="ARBA" id="ARBA00023157"/>
    </source>
</evidence>
<evidence type="ECO:0000259" key="4">
    <source>
        <dbReference type="SMART" id="SM00560"/>
    </source>
</evidence>
<evidence type="ECO:0000256" key="3">
    <source>
        <dbReference type="SAM" id="SignalP"/>
    </source>
</evidence>
<dbReference type="SMART" id="SM00560">
    <property type="entry name" value="LamGL"/>
    <property type="match status" value="1"/>
</dbReference>
<evidence type="ECO:0000256" key="1">
    <source>
        <dbReference type="ARBA" id="ARBA00022729"/>
    </source>
</evidence>
<keyword evidence="2" id="KW-1015">Disulfide bond</keyword>
<keyword evidence="6" id="KW-1185">Reference proteome</keyword>
<dbReference type="RefSeq" id="WP_253531386.1">
    <property type="nucleotide sequence ID" value="NZ_JAMZEL010000011.1"/>
</dbReference>
<dbReference type="InterPro" id="IPR013320">
    <property type="entry name" value="ConA-like_dom_sf"/>
</dbReference>
<dbReference type="Proteomes" id="UP001204772">
    <property type="component" value="Unassembled WGS sequence"/>
</dbReference>
<keyword evidence="1 3" id="KW-0732">Signal</keyword>
<dbReference type="Pfam" id="PF13385">
    <property type="entry name" value="Laminin_G_3"/>
    <property type="match status" value="1"/>
</dbReference>
<evidence type="ECO:0000313" key="5">
    <source>
        <dbReference type="EMBL" id="MCP1385176.1"/>
    </source>
</evidence>
<feature type="domain" description="LamG-like jellyroll fold" evidence="4">
    <location>
        <begin position="83"/>
        <end position="224"/>
    </location>
</feature>
<dbReference type="InterPro" id="IPR006558">
    <property type="entry name" value="LamG-like"/>
</dbReference>
<proteinExistence type="predicted"/>
<protein>
    <submittedName>
        <fullName evidence="5">LamG domain-containing protein</fullName>
    </submittedName>
</protein>
<dbReference type="SUPFAM" id="SSF49899">
    <property type="entry name" value="Concanavalin A-like lectins/glucanases"/>
    <property type="match status" value="1"/>
</dbReference>